<feature type="chain" id="PRO_5032542952" evidence="1">
    <location>
        <begin position="26"/>
        <end position="296"/>
    </location>
</feature>
<gene>
    <name evidence="2" type="ORF">H9I45_08735</name>
</gene>
<name>A0A7L8ABS3_9FLAO</name>
<organism evidence="2 3">
    <name type="scientific">Polaribacter haliotis</name>
    <dbReference type="NCBI Taxonomy" id="1888915"/>
    <lineage>
        <taxon>Bacteria</taxon>
        <taxon>Pseudomonadati</taxon>
        <taxon>Bacteroidota</taxon>
        <taxon>Flavobacteriia</taxon>
        <taxon>Flavobacteriales</taxon>
        <taxon>Flavobacteriaceae</taxon>
    </lineage>
</organism>
<keyword evidence="3" id="KW-1185">Reference proteome</keyword>
<evidence type="ECO:0000313" key="2">
    <source>
        <dbReference type="EMBL" id="QOD59458.1"/>
    </source>
</evidence>
<protein>
    <submittedName>
        <fullName evidence="2">DUF3078 domain-containing protein</fullName>
    </submittedName>
</protein>
<dbReference type="RefSeq" id="WP_176397592.1">
    <property type="nucleotide sequence ID" value="NZ_CP061813.1"/>
</dbReference>
<dbReference type="Pfam" id="PF11276">
    <property type="entry name" value="DUF3078"/>
    <property type="match status" value="1"/>
</dbReference>
<dbReference type="KEGG" id="phal:H9I45_08735"/>
<evidence type="ECO:0000256" key="1">
    <source>
        <dbReference type="SAM" id="SignalP"/>
    </source>
</evidence>
<keyword evidence="1" id="KW-0732">Signal</keyword>
<dbReference type="Proteomes" id="UP000516764">
    <property type="component" value="Chromosome"/>
</dbReference>
<dbReference type="InterPro" id="IPR021428">
    <property type="entry name" value="DUF3078"/>
</dbReference>
<accession>A0A7L8ABS3</accession>
<dbReference type="EMBL" id="CP061813">
    <property type="protein sequence ID" value="QOD59458.1"/>
    <property type="molecule type" value="Genomic_DNA"/>
</dbReference>
<reference evidence="2 3" key="1">
    <citation type="journal article" date="2016" name="Int. J. Syst. Evol. Microbiol.">
        <title>Polaribacter haliotis sp. nov., isolated from the gut of abalone Haliotis discus hannai.</title>
        <authorList>
            <person name="Kim Y.O."/>
            <person name="Park I.S."/>
            <person name="Park S."/>
            <person name="Nam B.H."/>
            <person name="Park J.M."/>
            <person name="Kim D.G."/>
            <person name="Yoon J.H."/>
        </authorList>
    </citation>
    <scope>NUCLEOTIDE SEQUENCE [LARGE SCALE GENOMIC DNA]</scope>
    <source>
        <strain evidence="2 3">KCTC 52418</strain>
    </source>
</reference>
<sequence length="296" mass="34232">MFHLNSNFKYLFLTLLLAFSISVNSQQKKVEKKKVPVPKWKIHGRFTFLFNQSAFSNWAAGGQNTVAGNVSINYDFNFKKNKWNWDSRLITGYGLSYLTAKGYRKTNDRFEFNSLLGLKSSKYWFFSYFTNIKTQYTRGFDYSKTPEVSVSDFLSPAYLSFGPGMLWKKSDNLNINIAPATARLTFVNDMFSGKFGVDEGKNSSLSLGFNLSGYYKTNIMTNVELENILTVYSDYLNKPQNVDFEYQANLRFKVNKSIKMHITLHTIFDDNASGRLQYRELFGLGVNYSFHEKVTY</sequence>
<feature type="signal peptide" evidence="1">
    <location>
        <begin position="1"/>
        <end position="25"/>
    </location>
</feature>
<proteinExistence type="predicted"/>
<evidence type="ECO:0000313" key="3">
    <source>
        <dbReference type="Proteomes" id="UP000516764"/>
    </source>
</evidence>
<dbReference type="AlphaFoldDB" id="A0A7L8ABS3"/>